<reference evidence="1 2" key="1">
    <citation type="journal article" date="2011" name="J. Bacteriol.">
        <title>Draft genome sequence of the polycyclic aromatic hydrocarbon-degrading, genetically engineered bioluminescent bioreporter Pseudomonas fluorescens HK44.</title>
        <authorList>
            <person name="Chauhan A."/>
            <person name="Layton A.C."/>
            <person name="Williams D.E."/>
            <person name="Smartt A.E."/>
            <person name="Ripp S."/>
            <person name="Karpinets T.V."/>
            <person name="Brown S.D."/>
            <person name="Sayler G.S."/>
        </authorList>
    </citation>
    <scope>NUCLEOTIDE SEQUENCE [LARGE SCALE GENOMIC DNA]</scope>
    <source>
        <strain evidence="1 2">HK44</strain>
    </source>
</reference>
<dbReference type="HOGENOM" id="CLU_3028955_0_0_6"/>
<dbReference type="AlphaFoldDB" id="A0A010TBI9"/>
<dbReference type="EMBL" id="AFOY02000010">
    <property type="protein sequence ID" value="EXF94647.1"/>
    <property type="molecule type" value="Genomic_DNA"/>
</dbReference>
<gene>
    <name evidence="1" type="ORF">HK44_000355</name>
</gene>
<evidence type="ECO:0000313" key="2">
    <source>
        <dbReference type="Proteomes" id="UP000022611"/>
    </source>
</evidence>
<accession>A0A010TBI9</accession>
<evidence type="ECO:0000313" key="1">
    <source>
        <dbReference type="EMBL" id="EXF94647.1"/>
    </source>
</evidence>
<protein>
    <submittedName>
        <fullName evidence="1">Uncharacterized protein</fullName>
    </submittedName>
</protein>
<organism evidence="1 2">
    <name type="scientific">Pseudomonas fluorescens HK44</name>
    <dbReference type="NCBI Taxonomy" id="1042209"/>
    <lineage>
        <taxon>Bacteria</taxon>
        <taxon>Pseudomonadati</taxon>
        <taxon>Pseudomonadota</taxon>
        <taxon>Gammaproteobacteria</taxon>
        <taxon>Pseudomonadales</taxon>
        <taxon>Pseudomonadaceae</taxon>
        <taxon>Pseudomonas</taxon>
    </lineage>
</organism>
<sequence length="55" mass="5817">MMAVMKILGTSGETVSRTTSLHISDRQTTLGSVGVIRVASAYSSVVFQTSPRTCP</sequence>
<comment type="caution">
    <text evidence="1">The sequence shown here is derived from an EMBL/GenBank/DDBJ whole genome shotgun (WGS) entry which is preliminary data.</text>
</comment>
<dbReference type="Proteomes" id="UP000022611">
    <property type="component" value="Unassembled WGS sequence"/>
</dbReference>
<proteinExistence type="predicted"/>
<name>A0A010TBI9_PSEFL</name>